<name>A0A8B3XYP1_9PSED</name>
<organism evidence="3 4">
    <name type="scientific">Pseudomonas orientalis</name>
    <dbReference type="NCBI Taxonomy" id="76758"/>
    <lineage>
        <taxon>Bacteria</taxon>
        <taxon>Pseudomonadati</taxon>
        <taxon>Pseudomonadota</taxon>
        <taxon>Gammaproteobacteria</taxon>
        <taxon>Pseudomonadales</taxon>
        <taxon>Pseudomonadaceae</taxon>
        <taxon>Pseudomonas</taxon>
    </lineage>
</organism>
<feature type="transmembrane region" description="Helical" evidence="1">
    <location>
        <begin position="191"/>
        <end position="209"/>
    </location>
</feature>
<feature type="transmembrane region" description="Helical" evidence="1">
    <location>
        <begin position="122"/>
        <end position="145"/>
    </location>
</feature>
<dbReference type="Proteomes" id="UP000183653">
    <property type="component" value="Chromosome I"/>
</dbReference>
<keyword evidence="1" id="KW-1133">Transmembrane helix</keyword>
<feature type="transmembrane region" description="Helical" evidence="1">
    <location>
        <begin position="151"/>
        <end position="170"/>
    </location>
</feature>
<keyword evidence="4" id="KW-1185">Reference proteome</keyword>
<feature type="transmembrane region" description="Helical" evidence="1">
    <location>
        <begin position="55"/>
        <end position="76"/>
    </location>
</feature>
<reference evidence="3 4" key="1">
    <citation type="submission" date="2016-10" db="EMBL/GenBank/DDBJ databases">
        <authorList>
            <person name="Varghese N."/>
            <person name="Submissions S."/>
        </authorList>
    </citation>
    <scope>NUCLEOTIDE SEQUENCE [LARGE SCALE GENOMIC DNA]</scope>
    <source>
        <strain evidence="3 4">BS2775</strain>
    </source>
</reference>
<evidence type="ECO:0000313" key="4">
    <source>
        <dbReference type="Proteomes" id="UP000183653"/>
    </source>
</evidence>
<accession>A0A8B3XYP1</accession>
<keyword evidence="1" id="KW-0472">Membrane</keyword>
<dbReference type="AlphaFoldDB" id="A0A8B3XYP1"/>
<gene>
    <name evidence="3" type="ORF">SAMN04490197_2900</name>
</gene>
<proteinExistence type="predicted"/>
<dbReference type="EMBL" id="LT629782">
    <property type="protein sequence ID" value="SDU10849.1"/>
    <property type="molecule type" value="Genomic_DNA"/>
</dbReference>
<sequence length="256" mass="28439">MGLLPIVSMVFTQGLRLLAQAGYRLKCAPAFRPVMTLMNPLDVLRDSFRFTLRNLGAIVQLCLPLVILEALLQQVLDHMLGPEAFSGYSVVVGLLVYPLYTGALILFLDARTRGESPRTRDVWALALAMWPRFALLTAMSTLLILLGLSLYFLPGLWLMVVLAFAEYLLVLRGLSALEAMKESLRLTRGHFWRILVCLLCVMTPLWLLKGASVAAYPEPAPLLGLLMDSAHSFLQLFTSVVLFRLFMLIGGDADAR</sequence>
<keyword evidence="1" id="KW-0812">Transmembrane</keyword>
<feature type="transmembrane region" description="Helical" evidence="1">
    <location>
        <begin position="229"/>
        <end position="249"/>
    </location>
</feature>
<evidence type="ECO:0000313" key="3">
    <source>
        <dbReference type="EMBL" id="SDU10849.1"/>
    </source>
</evidence>
<feature type="transmembrane region" description="Helical" evidence="1">
    <location>
        <begin position="88"/>
        <end position="110"/>
    </location>
</feature>
<feature type="domain" description="DUF7847" evidence="2">
    <location>
        <begin position="135"/>
        <end position="247"/>
    </location>
</feature>
<evidence type="ECO:0000256" key="1">
    <source>
        <dbReference type="SAM" id="Phobius"/>
    </source>
</evidence>
<evidence type="ECO:0000259" key="2">
    <source>
        <dbReference type="Pfam" id="PF25231"/>
    </source>
</evidence>
<dbReference type="InterPro" id="IPR057169">
    <property type="entry name" value="DUF7847"/>
</dbReference>
<protein>
    <recommendedName>
        <fullName evidence="2">DUF7847 domain-containing protein</fullName>
    </recommendedName>
</protein>
<dbReference type="Pfam" id="PF25231">
    <property type="entry name" value="DUF7847"/>
    <property type="match status" value="1"/>
</dbReference>